<feature type="domain" description="Tyr recombinase" evidence="3">
    <location>
        <begin position="173"/>
        <end position="349"/>
    </location>
</feature>
<accession>A0ABS4SSN6</accession>
<evidence type="ECO:0000313" key="5">
    <source>
        <dbReference type="Proteomes" id="UP000781958"/>
    </source>
</evidence>
<dbReference type="InterPro" id="IPR013762">
    <property type="entry name" value="Integrase-like_cat_sf"/>
</dbReference>
<dbReference type="RefSeq" id="WP_209770111.1">
    <property type="nucleotide sequence ID" value="NZ_JAGINP010000023.1"/>
</dbReference>
<organism evidence="4 5">
    <name type="scientific">Azospirillum rugosum</name>
    <dbReference type="NCBI Taxonomy" id="416170"/>
    <lineage>
        <taxon>Bacteria</taxon>
        <taxon>Pseudomonadati</taxon>
        <taxon>Pseudomonadota</taxon>
        <taxon>Alphaproteobacteria</taxon>
        <taxon>Rhodospirillales</taxon>
        <taxon>Azospirillaceae</taxon>
        <taxon>Azospirillum</taxon>
    </lineage>
</organism>
<sequence length="349" mass="40156">MATIEQRGPFQFRVKIRRGGITESRTFESRREAQEWALVTEGRIVGDDYQDQRLARRTTLGDALEWFREHGIDRGRADAKNKLSKIQYWLETDFARWSLVSVRPWDLVEWRRGLLDEDSAEDGGTVGPKAVCSPQTVIHRLNVLSQVYQIWSLAHCVAVANPVIPKIRPPAPRGRDRRLRDGEEARLLAASERSSRPWLKAAIVLAIATCTRQAELADLTWDRVHADGPEPHVYLPKTKNDRARTVPLSTRAVAAFRSLRPEDGTDLHGRKVFPIVTPRGILHAFRDVATEREFPDLRWHDLRHEGISRLFETTDLRDNEIMAITGHLRPEMLRRYTHLRTRRLAARLG</sequence>
<dbReference type="Proteomes" id="UP000781958">
    <property type="component" value="Unassembled WGS sequence"/>
</dbReference>
<dbReference type="SUPFAM" id="SSF56349">
    <property type="entry name" value="DNA breaking-rejoining enzymes"/>
    <property type="match status" value="1"/>
</dbReference>
<evidence type="ECO:0000256" key="2">
    <source>
        <dbReference type="ARBA" id="ARBA00023172"/>
    </source>
</evidence>
<protein>
    <submittedName>
        <fullName evidence="4">Integrase</fullName>
    </submittedName>
</protein>
<dbReference type="InterPro" id="IPR011010">
    <property type="entry name" value="DNA_brk_join_enz"/>
</dbReference>
<dbReference type="Pfam" id="PF00589">
    <property type="entry name" value="Phage_integrase"/>
    <property type="match status" value="1"/>
</dbReference>
<dbReference type="PROSITE" id="PS51898">
    <property type="entry name" value="TYR_RECOMBINASE"/>
    <property type="match status" value="1"/>
</dbReference>
<gene>
    <name evidence="4" type="ORF">J2851_005385</name>
</gene>
<dbReference type="CDD" id="cd00796">
    <property type="entry name" value="INT_Rci_Hp1_C"/>
    <property type="match status" value="1"/>
</dbReference>
<keyword evidence="1" id="KW-0229">DNA integration</keyword>
<reference evidence="4 5" key="1">
    <citation type="submission" date="2021-03" db="EMBL/GenBank/DDBJ databases">
        <title>Genomic Encyclopedia of Type Strains, Phase III (KMG-III): the genomes of soil and plant-associated and newly described type strains.</title>
        <authorList>
            <person name="Whitman W."/>
        </authorList>
    </citation>
    <scope>NUCLEOTIDE SEQUENCE [LARGE SCALE GENOMIC DNA]</scope>
    <source>
        <strain evidence="4 5">IMMIB AFH-6</strain>
    </source>
</reference>
<dbReference type="EMBL" id="JAGINP010000023">
    <property type="protein sequence ID" value="MBP2295574.1"/>
    <property type="molecule type" value="Genomic_DNA"/>
</dbReference>
<dbReference type="PANTHER" id="PTHR30349">
    <property type="entry name" value="PHAGE INTEGRASE-RELATED"/>
    <property type="match status" value="1"/>
</dbReference>
<name>A0ABS4SSN6_9PROT</name>
<keyword evidence="5" id="KW-1185">Reference proteome</keyword>
<evidence type="ECO:0000313" key="4">
    <source>
        <dbReference type="EMBL" id="MBP2295574.1"/>
    </source>
</evidence>
<dbReference type="InterPro" id="IPR002104">
    <property type="entry name" value="Integrase_catalytic"/>
</dbReference>
<dbReference type="PANTHER" id="PTHR30349:SF94">
    <property type="entry name" value="INTEGRASE_RECOMBINASE HI_1414-RELATED"/>
    <property type="match status" value="1"/>
</dbReference>
<dbReference type="Gene3D" id="1.10.443.10">
    <property type="entry name" value="Intergrase catalytic core"/>
    <property type="match status" value="1"/>
</dbReference>
<evidence type="ECO:0000256" key="1">
    <source>
        <dbReference type="ARBA" id="ARBA00022908"/>
    </source>
</evidence>
<dbReference type="InterPro" id="IPR050090">
    <property type="entry name" value="Tyrosine_recombinase_XerCD"/>
</dbReference>
<proteinExistence type="predicted"/>
<evidence type="ECO:0000259" key="3">
    <source>
        <dbReference type="PROSITE" id="PS51898"/>
    </source>
</evidence>
<comment type="caution">
    <text evidence="4">The sequence shown here is derived from an EMBL/GenBank/DDBJ whole genome shotgun (WGS) entry which is preliminary data.</text>
</comment>
<keyword evidence="2" id="KW-0233">DNA recombination</keyword>